<feature type="transmembrane region" description="Helical" evidence="1">
    <location>
        <begin position="120"/>
        <end position="139"/>
    </location>
</feature>
<dbReference type="RefSeq" id="WP_012550856.1">
    <property type="nucleotide sequence ID" value="NC_011312.1"/>
</dbReference>
<keyword evidence="1" id="KW-0472">Membrane</keyword>
<evidence type="ECO:0000313" key="3">
    <source>
        <dbReference type="Proteomes" id="UP000001730"/>
    </source>
</evidence>
<dbReference type="Pfam" id="PF11143">
    <property type="entry name" value="DUF2919"/>
    <property type="match status" value="1"/>
</dbReference>
<reference evidence="2 3" key="1">
    <citation type="journal article" date="2008" name="BMC Genomics">
        <title>The genome sequence of the fish pathogen Aliivibrio salmonicida strain LFI1238 shows extensive evidence of gene decay.</title>
        <authorList>
            <person name="Hjerde E."/>
            <person name="Lorentzen M.S."/>
            <person name="Holden M.T."/>
            <person name="Seeger K."/>
            <person name="Paulsen S."/>
            <person name="Bason N."/>
            <person name="Churcher C."/>
            <person name="Harris D."/>
            <person name="Norbertczak H."/>
            <person name="Quail M.A."/>
            <person name="Sanders S."/>
            <person name="Thurston S."/>
            <person name="Parkhill J."/>
            <person name="Willassen N.P."/>
            <person name="Thomson N.R."/>
        </authorList>
    </citation>
    <scope>NUCLEOTIDE SEQUENCE [LARGE SCALE GENOMIC DNA]</scope>
    <source>
        <strain evidence="2 3">LFI1238</strain>
    </source>
</reference>
<proteinExistence type="predicted"/>
<dbReference type="InterPro" id="IPR021318">
    <property type="entry name" value="DUF2919"/>
</dbReference>
<evidence type="ECO:0000313" key="2">
    <source>
        <dbReference type="EMBL" id="CAQ80046.1"/>
    </source>
</evidence>
<dbReference type="Proteomes" id="UP000001730">
    <property type="component" value="Chromosome 1"/>
</dbReference>
<gene>
    <name evidence="2" type="ordered locus">VSAL_I2362</name>
</gene>
<sequence>MQYSFDAYDEHGWLKPPLWLWLWFGWVLLIRSVVVFIMAGASRQQGNDLLALFYPNHSHFYMSLCMSLPIVFLMWLSNFKKPNRPFMQTLWKQGRWLTILMVVIELSMLIQSIVINRGEFQLESAVVILLLSWFLIFLFRSKRVKICFSLT</sequence>
<dbReference type="HOGENOM" id="CLU_115420_2_0_6"/>
<keyword evidence="3" id="KW-1185">Reference proteome</keyword>
<feature type="transmembrane region" description="Helical" evidence="1">
    <location>
        <begin position="96"/>
        <end position="114"/>
    </location>
</feature>
<organism evidence="2 3">
    <name type="scientific">Aliivibrio salmonicida (strain LFI1238)</name>
    <name type="common">Vibrio salmonicida (strain LFI1238)</name>
    <dbReference type="NCBI Taxonomy" id="316275"/>
    <lineage>
        <taxon>Bacteria</taxon>
        <taxon>Pseudomonadati</taxon>
        <taxon>Pseudomonadota</taxon>
        <taxon>Gammaproteobacteria</taxon>
        <taxon>Vibrionales</taxon>
        <taxon>Vibrionaceae</taxon>
        <taxon>Aliivibrio</taxon>
    </lineage>
</organism>
<accession>B6EJR5</accession>
<feature type="transmembrane region" description="Helical" evidence="1">
    <location>
        <begin position="59"/>
        <end position="76"/>
    </location>
</feature>
<protein>
    <submittedName>
        <fullName evidence="2">Inner membrane protein</fullName>
    </submittedName>
</protein>
<dbReference type="eggNOG" id="ENOG5033BS1">
    <property type="taxonomic scope" value="Bacteria"/>
</dbReference>
<dbReference type="EMBL" id="FM178379">
    <property type="protein sequence ID" value="CAQ80046.1"/>
    <property type="molecule type" value="Genomic_DNA"/>
</dbReference>
<keyword evidence="1" id="KW-0812">Transmembrane</keyword>
<dbReference type="KEGG" id="vsa:VSAL_I2362"/>
<dbReference type="AlphaFoldDB" id="B6EJR5"/>
<keyword evidence="1" id="KW-1133">Transmembrane helix</keyword>
<feature type="transmembrane region" description="Helical" evidence="1">
    <location>
        <begin position="20"/>
        <end position="39"/>
    </location>
</feature>
<evidence type="ECO:0000256" key="1">
    <source>
        <dbReference type="SAM" id="Phobius"/>
    </source>
</evidence>
<name>B6EJR5_ALISL</name>